<dbReference type="AlphaFoldDB" id="A0A8H6Y2Q1"/>
<feature type="transmembrane region" description="Helical" evidence="1">
    <location>
        <begin position="185"/>
        <end position="206"/>
    </location>
</feature>
<evidence type="ECO:0000259" key="2">
    <source>
        <dbReference type="Pfam" id="PF20152"/>
    </source>
</evidence>
<accession>A0A8H6Y2Q1</accession>
<evidence type="ECO:0000313" key="3">
    <source>
        <dbReference type="EMBL" id="KAF7350660.1"/>
    </source>
</evidence>
<feature type="transmembrane region" description="Helical" evidence="1">
    <location>
        <begin position="120"/>
        <end position="138"/>
    </location>
</feature>
<keyword evidence="1" id="KW-0472">Membrane</keyword>
<name>A0A8H6Y2Q1_9AGAR</name>
<organism evidence="3 4">
    <name type="scientific">Mycena sanguinolenta</name>
    <dbReference type="NCBI Taxonomy" id="230812"/>
    <lineage>
        <taxon>Eukaryota</taxon>
        <taxon>Fungi</taxon>
        <taxon>Dikarya</taxon>
        <taxon>Basidiomycota</taxon>
        <taxon>Agaricomycotina</taxon>
        <taxon>Agaricomycetes</taxon>
        <taxon>Agaricomycetidae</taxon>
        <taxon>Agaricales</taxon>
        <taxon>Marasmiineae</taxon>
        <taxon>Mycenaceae</taxon>
        <taxon>Mycena</taxon>
    </lineage>
</organism>
<protein>
    <recommendedName>
        <fullName evidence="2">DUF6534 domain-containing protein</fullName>
    </recommendedName>
</protein>
<dbReference type="Proteomes" id="UP000623467">
    <property type="component" value="Unassembled WGS sequence"/>
</dbReference>
<gene>
    <name evidence="3" type="ORF">MSAN_01626500</name>
</gene>
<dbReference type="PANTHER" id="PTHR40465">
    <property type="entry name" value="CHROMOSOME 1, WHOLE GENOME SHOTGUN SEQUENCE"/>
    <property type="match status" value="1"/>
</dbReference>
<dbReference type="EMBL" id="JACAZH010000014">
    <property type="protein sequence ID" value="KAF7350660.1"/>
    <property type="molecule type" value="Genomic_DNA"/>
</dbReference>
<dbReference type="Pfam" id="PF20152">
    <property type="entry name" value="DUF6534"/>
    <property type="match status" value="1"/>
</dbReference>
<evidence type="ECO:0000313" key="4">
    <source>
        <dbReference type="Proteomes" id="UP000623467"/>
    </source>
</evidence>
<evidence type="ECO:0000256" key="1">
    <source>
        <dbReference type="SAM" id="Phobius"/>
    </source>
</evidence>
<keyword evidence="1" id="KW-0812">Transmembrane</keyword>
<reference evidence="3" key="1">
    <citation type="submission" date="2020-05" db="EMBL/GenBank/DDBJ databases">
        <title>Mycena genomes resolve the evolution of fungal bioluminescence.</title>
        <authorList>
            <person name="Tsai I.J."/>
        </authorList>
    </citation>
    <scope>NUCLEOTIDE SEQUENCE</scope>
    <source>
        <strain evidence="3">160909Yilan</strain>
    </source>
</reference>
<feature type="transmembrane region" description="Helical" evidence="1">
    <location>
        <begin position="12"/>
        <end position="35"/>
    </location>
</feature>
<keyword evidence="4" id="KW-1185">Reference proteome</keyword>
<sequence length="258" mass="29038">MESFNPNPTLGAVQIGVLISYILFGVSTTQAYLYFTRYPDDPRGVRALTAFICPYRSMRAKVFFAFRIYVFTKKVYIPLFIWFMAFLPLLGGIILFALTLRVTSVRIYVANWEWLVVTNWSLSVATDLMITTTLVVVLRRQRSRAHNKTVVVVDKLILWTIETGLLTSVSSILTLAFFVSMKTNYIWLTFYTISTGLFPNSLLASLNSRASLRAMQPPGLQVLTSTGSPSSGGVHIKTESHVMHDIQAETTLKYPDAI</sequence>
<dbReference type="OrthoDB" id="3231781at2759"/>
<keyword evidence="1" id="KW-1133">Transmembrane helix</keyword>
<comment type="caution">
    <text evidence="3">The sequence shown here is derived from an EMBL/GenBank/DDBJ whole genome shotgun (WGS) entry which is preliminary data.</text>
</comment>
<dbReference type="PANTHER" id="PTHR40465:SF1">
    <property type="entry name" value="DUF6534 DOMAIN-CONTAINING PROTEIN"/>
    <property type="match status" value="1"/>
</dbReference>
<proteinExistence type="predicted"/>
<dbReference type="InterPro" id="IPR045339">
    <property type="entry name" value="DUF6534"/>
</dbReference>
<feature type="transmembrane region" description="Helical" evidence="1">
    <location>
        <begin position="158"/>
        <end position="179"/>
    </location>
</feature>
<feature type="domain" description="DUF6534" evidence="2">
    <location>
        <begin position="123"/>
        <end position="211"/>
    </location>
</feature>
<feature type="transmembrane region" description="Helical" evidence="1">
    <location>
        <begin position="75"/>
        <end position="100"/>
    </location>
</feature>